<sequence length="215" mass="25124">MISRQLSACYYQEILRDSYYCHKLEQIARKYTRGTSLSWEDAVQAVHLKLFQTIQAGKFQLRDVEQFYHWAFTVAKCEVIDFVRKEKLRNCQSLDCAIPETDIVLLDTIPDEYNALDAAERADLIIKAVEAIHQLDQKYPHQKYLKLWQGKIEGKTQTHIAAELGVSQSKVCKRWQELVERIAEALGLLEFENVKQKQQAIGKQKATQQYSRNQW</sequence>
<dbReference type="Gene3D" id="1.10.260.40">
    <property type="entry name" value="lambda repressor-like DNA-binding domains"/>
    <property type="match status" value="1"/>
</dbReference>
<reference evidence="7 8" key="1">
    <citation type="submission" date="2012-06" db="EMBL/GenBank/DDBJ databases">
        <title>Finished chromosome of genome of Cylindrospermum stagnale PCC 7417.</title>
        <authorList>
            <consortium name="US DOE Joint Genome Institute"/>
            <person name="Gugger M."/>
            <person name="Coursin T."/>
            <person name="Rippka R."/>
            <person name="Tandeau De Marsac N."/>
            <person name="Huntemann M."/>
            <person name="Wei C.-L."/>
            <person name="Han J."/>
            <person name="Detter J.C."/>
            <person name="Han C."/>
            <person name="Tapia R."/>
            <person name="Chen A."/>
            <person name="Kyrpides N."/>
            <person name="Mavromatis K."/>
            <person name="Markowitz V."/>
            <person name="Szeto E."/>
            <person name="Ivanova N."/>
            <person name="Pagani I."/>
            <person name="Pati A."/>
            <person name="Goodwin L."/>
            <person name="Nordberg H.P."/>
            <person name="Cantor M.N."/>
            <person name="Hua S.X."/>
            <person name="Woyke T."/>
            <person name="Kerfeld C.A."/>
        </authorList>
    </citation>
    <scope>NUCLEOTIDE SEQUENCE [LARGE SCALE GENOMIC DNA]</scope>
    <source>
        <strain evidence="7 8">PCC 7417</strain>
    </source>
</reference>
<dbReference type="SUPFAM" id="SSF88659">
    <property type="entry name" value="Sigma3 and sigma4 domains of RNA polymerase sigma factors"/>
    <property type="match status" value="1"/>
</dbReference>
<organism evidence="7 8">
    <name type="scientific">Cylindrospermum stagnale PCC 7417</name>
    <dbReference type="NCBI Taxonomy" id="56107"/>
    <lineage>
        <taxon>Bacteria</taxon>
        <taxon>Bacillati</taxon>
        <taxon>Cyanobacteriota</taxon>
        <taxon>Cyanophyceae</taxon>
        <taxon>Nostocales</taxon>
        <taxon>Nostocaceae</taxon>
        <taxon>Cylindrospermum</taxon>
    </lineage>
</organism>
<evidence type="ECO:0000256" key="5">
    <source>
        <dbReference type="ARBA" id="ARBA00023163"/>
    </source>
</evidence>
<dbReference type="GO" id="GO:0006352">
    <property type="term" value="P:DNA-templated transcription initiation"/>
    <property type="evidence" value="ECO:0007669"/>
    <property type="project" value="InterPro"/>
</dbReference>
<dbReference type="OrthoDB" id="485245at2"/>
<keyword evidence="5" id="KW-0804">Transcription</keyword>
<evidence type="ECO:0000259" key="6">
    <source>
        <dbReference type="Pfam" id="PF04542"/>
    </source>
</evidence>
<evidence type="ECO:0000313" key="7">
    <source>
        <dbReference type="EMBL" id="AFZ26598.1"/>
    </source>
</evidence>
<dbReference type="eggNOG" id="COG1595">
    <property type="taxonomic scope" value="Bacteria"/>
</dbReference>
<dbReference type="SUPFAM" id="SSF88946">
    <property type="entry name" value="Sigma2 domain of RNA polymerase sigma factors"/>
    <property type="match status" value="1"/>
</dbReference>
<dbReference type="InterPro" id="IPR007627">
    <property type="entry name" value="RNA_pol_sigma70_r2"/>
</dbReference>
<keyword evidence="8" id="KW-1185">Reference proteome</keyword>
<evidence type="ECO:0000256" key="3">
    <source>
        <dbReference type="ARBA" id="ARBA00023082"/>
    </source>
</evidence>
<evidence type="ECO:0000256" key="4">
    <source>
        <dbReference type="ARBA" id="ARBA00023125"/>
    </source>
</evidence>
<dbReference type="Gene3D" id="1.10.1740.10">
    <property type="match status" value="1"/>
</dbReference>
<feature type="domain" description="RNA polymerase sigma-70 region 2" evidence="6">
    <location>
        <begin position="23"/>
        <end position="87"/>
    </location>
</feature>
<evidence type="ECO:0000256" key="2">
    <source>
        <dbReference type="ARBA" id="ARBA00023015"/>
    </source>
</evidence>
<dbReference type="GO" id="GO:0016987">
    <property type="term" value="F:sigma factor activity"/>
    <property type="evidence" value="ECO:0007669"/>
    <property type="project" value="UniProtKB-KW"/>
</dbReference>
<dbReference type="EMBL" id="CP003642">
    <property type="protein sequence ID" value="AFZ26598.1"/>
    <property type="molecule type" value="Genomic_DNA"/>
</dbReference>
<dbReference type="InterPro" id="IPR013325">
    <property type="entry name" value="RNA_pol_sigma_r2"/>
</dbReference>
<keyword evidence="3" id="KW-0731">Sigma factor</keyword>
<dbReference type="InterPro" id="IPR013324">
    <property type="entry name" value="RNA_pol_sigma_r3/r4-like"/>
</dbReference>
<name>K9X2D9_9NOST</name>
<dbReference type="KEGG" id="csg:Cylst_4520"/>
<evidence type="ECO:0000256" key="1">
    <source>
        <dbReference type="ARBA" id="ARBA00010641"/>
    </source>
</evidence>
<keyword evidence="2" id="KW-0805">Transcription regulation</keyword>
<dbReference type="STRING" id="56107.Cylst_4520"/>
<evidence type="ECO:0000313" key="8">
    <source>
        <dbReference type="Proteomes" id="UP000010475"/>
    </source>
</evidence>
<proteinExistence type="inferred from homology"/>
<dbReference type="InterPro" id="IPR014284">
    <property type="entry name" value="RNA_pol_sigma-70_dom"/>
</dbReference>
<dbReference type="InterPro" id="IPR010982">
    <property type="entry name" value="Lambda_DNA-bd_dom_sf"/>
</dbReference>
<dbReference type="RefSeq" id="WP_015209838.1">
    <property type="nucleotide sequence ID" value="NC_019757.1"/>
</dbReference>
<dbReference type="GO" id="GO:0003677">
    <property type="term" value="F:DNA binding"/>
    <property type="evidence" value="ECO:0007669"/>
    <property type="project" value="UniProtKB-KW"/>
</dbReference>
<dbReference type="NCBIfam" id="TIGR02937">
    <property type="entry name" value="sigma70-ECF"/>
    <property type="match status" value="1"/>
</dbReference>
<comment type="similarity">
    <text evidence="1">Belongs to the sigma-70 factor family. ECF subfamily.</text>
</comment>
<dbReference type="InterPro" id="IPR039425">
    <property type="entry name" value="RNA_pol_sigma-70-like"/>
</dbReference>
<dbReference type="PANTHER" id="PTHR43133:SF8">
    <property type="entry name" value="RNA POLYMERASE SIGMA FACTOR HI_1459-RELATED"/>
    <property type="match status" value="1"/>
</dbReference>
<protein>
    <submittedName>
        <fullName evidence="7">RNA polymerase sigma factor, sigma-70 family</fullName>
    </submittedName>
</protein>
<dbReference type="PATRIC" id="fig|56107.3.peg.4963"/>
<dbReference type="Pfam" id="PF04542">
    <property type="entry name" value="Sigma70_r2"/>
    <property type="match status" value="1"/>
</dbReference>
<dbReference type="Proteomes" id="UP000010475">
    <property type="component" value="Chromosome"/>
</dbReference>
<dbReference type="HOGENOM" id="CLU_1288063_0_0_3"/>
<keyword evidence="4" id="KW-0238">DNA-binding</keyword>
<accession>K9X2D9</accession>
<gene>
    <name evidence="7" type="ORF">Cylst_4520</name>
</gene>
<dbReference type="PANTHER" id="PTHR43133">
    <property type="entry name" value="RNA POLYMERASE ECF-TYPE SIGMA FACTO"/>
    <property type="match status" value="1"/>
</dbReference>
<dbReference type="AlphaFoldDB" id="K9X2D9"/>